<dbReference type="InterPro" id="IPR027463">
    <property type="entry name" value="AcrB_DN_DC_subdom"/>
</dbReference>
<keyword evidence="2" id="KW-1133">Transmembrane helix</keyword>
<comment type="caution">
    <text evidence="3">The sequence shown here is derived from an EMBL/GenBank/DDBJ whole genome shotgun (WGS) entry which is preliminary data.</text>
</comment>
<feature type="transmembrane region" description="Helical" evidence="2">
    <location>
        <begin position="927"/>
        <end position="947"/>
    </location>
</feature>
<dbReference type="PANTHER" id="PTHR32063:SF0">
    <property type="entry name" value="SWARMING MOTILITY PROTEIN SWRC"/>
    <property type="match status" value="1"/>
</dbReference>
<gene>
    <name evidence="3" type="ORF">RM540_03530</name>
</gene>
<dbReference type="RefSeq" id="WP_311662144.1">
    <property type="nucleotide sequence ID" value="NZ_JAVRHT010000005.1"/>
</dbReference>
<sequence length="1097" mass="116540">MTDQPNDGRPHGDGFSDDPGYHAAEVPAPAAEPDLDEDRYSGLSGVAIRRPVFTSMIMLGLIVLGLFSLRNLPIDQFPDVEIPVVTVTTVYPGASPETIEREVSERLEQAFNPVEGVDGITSISLEGVSQIIVEFDLDRSSDDAANDIRSKIATVRADLPADIEEPLVQTFDPSAQPIVSLAVSSTALPIQDLTSLADEDIRRQLEAVPGVGEVQVAGGLAREIRVNVDPARLQAQGVSVNEVIGALQAQNLEVPAGRVERGTAEQLVRVVGRIEEPDEFNDIVVANRGGTPIRLGDVATVRDATEEERSVALVNGERAVALNILKVSGSNTVDVAEGVRETVAEIQAALPAQTELQVIRDNSVTIEHSVNDTLFELVLGGILTVVIVMLFLNDGKATVITALALPVSVIAAFILMGVLGFTLNIISLLALSLSIGILIDDAIVVIENVVRHREMGKGYFEAAADGTKEIFLAVMATTLSIVAVFVPVAFMGGIVGRFFYQFGLTVAFAVLVSLFVAFTLTPMMAAHWGVDPHVEGGHGAPSKNPLKRAISAFNRWFDRTALRYHGIIEWALRHRKTTVLGATALFVGSLFLFPLIGGSFLPPQDQSQFVVQFETPDGSSLTYTRDKAEQVSRALRGLDGVDYTYTTVGAGQTGTVTSGEVFVSLVGTGERDRTQQEVQAAARETLAPLFGVTTSVLDAGGIGGAVAPLAVEVRGPDVEGLQELAQAVEAEVAALPEVVDVQNSLGQPRPEFRIAVNRNVANELGLTVGGVAGTVRPELAGQEVTTWQDPTGEERDVVVQVAPELRQSVRDIAQIPIATPQGGSVPLEQIAAIEEGTAPSQIDRTDLQRTATISGSPATGLSVSEATQAIQARLDQMDIPAGYTVGFGGETEQLAETGGYVIQAILLAIILIFLILASQFESITQPFAIMMSLPLSLIGVFVALLLTNDTLNMMSMIGVILLFGLVVKNAILLIDNANERRREGVDRFQALAEAGQVRLRPIVMTTLAMIAGMLPSALALGEGGGFRAPMSRAVIGGLITSTILTLIVVPVAYTYFDDLGAWFRGKLGREDPHGDPTTEPSATERPDPALAPVPALD</sequence>
<keyword evidence="2" id="KW-0472">Membrane</keyword>
<evidence type="ECO:0000313" key="4">
    <source>
        <dbReference type="Proteomes" id="UP001267426"/>
    </source>
</evidence>
<dbReference type="Gene3D" id="3.30.70.1320">
    <property type="entry name" value="Multidrug efflux transporter AcrB pore domain like"/>
    <property type="match status" value="1"/>
</dbReference>
<protein>
    <submittedName>
        <fullName evidence="3">Efflux RND transporter permease subunit</fullName>
    </submittedName>
</protein>
<feature type="region of interest" description="Disordered" evidence="1">
    <location>
        <begin position="1069"/>
        <end position="1097"/>
    </location>
</feature>
<dbReference type="EMBL" id="JAVRHT010000005">
    <property type="protein sequence ID" value="MDT0630808.1"/>
    <property type="molecule type" value="Genomic_DNA"/>
</dbReference>
<feature type="region of interest" description="Disordered" evidence="1">
    <location>
        <begin position="1"/>
        <end position="37"/>
    </location>
</feature>
<feature type="transmembrane region" description="Helical" evidence="2">
    <location>
        <begin position="1002"/>
        <end position="1021"/>
    </location>
</feature>
<name>A0ABU3BNG4_9BACT</name>
<feature type="compositionally biased region" description="Basic and acidic residues" evidence="1">
    <location>
        <begin position="1"/>
        <end position="14"/>
    </location>
</feature>
<feature type="transmembrane region" description="Helical" evidence="2">
    <location>
        <begin position="953"/>
        <end position="974"/>
    </location>
</feature>
<dbReference type="SUPFAM" id="SSF82866">
    <property type="entry name" value="Multidrug efflux transporter AcrB transmembrane domain"/>
    <property type="match status" value="2"/>
</dbReference>
<feature type="transmembrane region" description="Helical" evidence="2">
    <location>
        <begin position="498"/>
        <end position="520"/>
    </location>
</feature>
<evidence type="ECO:0000256" key="2">
    <source>
        <dbReference type="SAM" id="Phobius"/>
    </source>
</evidence>
<evidence type="ECO:0000313" key="3">
    <source>
        <dbReference type="EMBL" id="MDT0630808.1"/>
    </source>
</evidence>
<keyword evidence="2" id="KW-0812">Transmembrane</keyword>
<organism evidence="3 4">
    <name type="scientific">Rubrivirga litoralis</name>
    <dbReference type="NCBI Taxonomy" id="3075598"/>
    <lineage>
        <taxon>Bacteria</taxon>
        <taxon>Pseudomonadati</taxon>
        <taxon>Rhodothermota</taxon>
        <taxon>Rhodothermia</taxon>
        <taxon>Rhodothermales</taxon>
        <taxon>Rubricoccaceae</taxon>
        <taxon>Rubrivirga</taxon>
    </lineage>
</organism>
<evidence type="ECO:0000256" key="1">
    <source>
        <dbReference type="SAM" id="MobiDB-lite"/>
    </source>
</evidence>
<accession>A0ABU3BNG4</accession>
<feature type="transmembrane region" description="Helical" evidence="2">
    <location>
        <begin position="425"/>
        <end position="450"/>
    </location>
</feature>
<feature type="transmembrane region" description="Helical" evidence="2">
    <location>
        <begin position="52"/>
        <end position="69"/>
    </location>
</feature>
<reference evidence="3 4" key="1">
    <citation type="submission" date="2023-09" db="EMBL/GenBank/DDBJ databases">
        <authorList>
            <person name="Rey-Velasco X."/>
        </authorList>
    </citation>
    <scope>NUCLEOTIDE SEQUENCE [LARGE SCALE GENOMIC DNA]</scope>
    <source>
        <strain evidence="3 4">F394</strain>
    </source>
</reference>
<feature type="transmembrane region" description="Helical" evidence="2">
    <location>
        <begin position="374"/>
        <end position="392"/>
    </location>
</feature>
<dbReference type="InterPro" id="IPR001036">
    <property type="entry name" value="Acrflvin-R"/>
</dbReference>
<dbReference type="Gene3D" id="3.30.2090.10">
    <property type="entry name" value="Multidrug efflux transporter AcrB TolC docking domain, DN and DC subdomains"/>
    <property type="match status" value="2"/>
</dbReference>
<proteinExistence type="predicted"/>
<dbReference type="SUPFAM" id="SSF82714">
    <property type="entry name" value="Multidrug efflux transporter AcrB TolC docking domain, DN and DC subdomains"/>
    <property type="match status" value="2"/>
</dbReference>
<feature type="compositionally biased region" description="Basic and acidic residues" evidence="1">
    <location>
        <begin position="1069"/>
        <end position="1087"/>
    </location>
</feature>
<dbReference type="Gene3D" id="3.30.70.1440">
    <property type="entry name" value="Multidrug efflux transporter AcrB pore domain"/>
    <property type="match status" value="1"/>
</dbReference>
<feature type="compositionally biased region" description="Low complexity" evidence="1">
    <location>
        <begin position="23"/>
        <end position="32"/>
    </location>
</feature>
<dbReference type="Gene3D" id="3.30.70.1430">
    <property type="entry name" value="Multidrug efflux transporter AcrB pore domain"/>
    <property type="match status" value="2"/>
</dbReference>
<feature type="transmembrane region" description="Helical" evidence="2">
    <location>
        <begin position="399"/>
        <end position="419"/>
    </location>
</feature>
<dbReference type="Gene3D" id="1.20.1640.10">
    <property type="entry name" value="Multidrug efflux transporter AcrB transmembrane domain"/>
    <property type="match status" value="2"/>
</dbReference>
<keyword evidence="4" id="KW-1185">Reference proteome</keyword>
<dbReference type="SUPFAM" id="SSF82693">
    <property type="entry name" value="Multidrug efflux transporter AcrB pore domain, PN1, PN2, PC1 and PC2 subdomains"/>
    <property type="match status" value="3"/>
</dbReference>
<dbReference type="Pfam" id="PF00873">
    <property type="entry name" value="ACR_tran"/>
    <property type="match status" value="1"/>
</dbReference>
<feature type="transmembrane region" description="Helical" evidence="2">
    <location>
        <begin position="1033"/>
        <end position="1056"/>
    </location>
</feature>
<dbReference type="PRINTS" id="PR00702">
    <property type="entry name" value="ACRIFLAVINRP"/>
</dbReference>
<dbReference type="PANTHER" id="PTHR32063">
    <property type="match status" value="1"/>
</dbReference>
<feature type="transmembrane region" description="Helical" evidence="2">
    <location>
        <begin position="579"/>
        <end position="601"/>
    </location>
</feature>
<dbReference type="Proteomes" id="UP001267426">
    <property type="component" value="Unassembled WGS sequence"/>
</dbReference>
<feature type="transmembrane region" description="Helical" evidence="2">
    <location>
        <begin position="900"/>
        <end position="920"/>
    </location>
</feature>
<feature type="compositionally biased region" description="Low complexity" evidence="1">
    <location>
        <begin position="1088"/>
        <end position="1097"/>
    </location>
</feature>
<feature type="transmembrane region" description="Helical" evidence="2">
    <location>
        <begin position="470"/>
        <end position="492"/>
    </location>
</feature>